<feature type="transmembrane region" description="Helical" evidence="1">
    <location>
        <begin position="79"/>
        <end position="102"/>
    </location>
</feature>
<dbReference type="OrthoDB" id="2663350at2"/>
<dbReference type="EMBL" id="WBOS01000017">
    <property type="protein sequence ID" value="KAB2329728.1"/>
    <property type="molecule type" value="Genomic_DNA"/>
</dbReference>
<evidence type="ECO:0000256" key="1">
    <source>
        <dbReference type="SAM" id="Phobius"/>
    </source>
</evidence>
<feature type="transmembrane region" description="Helical" evidence="1">
    <location>
        <begin position="160"/>
        <end position="181"/>
    </location>
</feature>
<feature type="transmembrane region" description="Helical" evidence="1">
    <location>
        <begin position="45"/>
        <end position="67"/>
    </location>
</feature>
<feature type="transmembrane region" description="Helical" evidence="1">
    <location>
        <begin position="201"/>
        <end position="219"/>
    </location>
</feature>
<keyword evidence="1" id="KW-1133">Transmembrane helix</keyword>
<accession>A0A6L3UZ99</accession>
<reference evidence="2 3" key="1">
    <citation type="journal article" date="2016" name="Antonie Van Leeuwenhoek">
        <title>Bacillus depressus sp. nov., isolated from soil of a sunflower field.</title>
        <authorList>
            <person name="Wei X."/>
            <person name="Xin D."/>
            <person name="Xin Y."/>
            <person name="Zhang H."/>
            <person name="Wang T."/>
            <person name="Zhang J."/>
        </authorList>
    </citation>
    <scope>NUCLEOTIDE SEQUENCE [LARGE SCALE GENOMIC DNA]</scope>
    <source>
        <strain evidence="2 3">BZ1</strain>
    </source>
</reference>
<name>A0A6L3UZ99_9BACI</name>
<evidence type="ECO:0000313" key="2">
    <source>
        <dbReference type="EMBL" id="KAB2329728.1"/>
    </source>
</evidence>
<gene>
    <name evidence="2" type="ORF">F7731_21520</name>
</gene>
<keyword evidence="1" id="KW-0812">Transmembrane</keyword>
<sequence length="224" mass="25271">MKSVLKIHTRDKLSWLIVPSIILFSSFFVNYVISLTLTDTEIYTGGVLSIFINVFLIGLMVVAQTFPYALGMSIRRIDFFIGTSLMGLTASIVIGFIIYLLAQIEVHTAGWGSELHFFHLPYLNDGTSLEQIMIYIILLTFLFFSGMTISSFFRRFGGKGMLILSFTALLIGSIALILINYNEAWAPIFAWVASHTAIQLALWLTPFTFIYMVISYGFIRRATI</sequence>
<comment type="caution">
    <text evidence="2">The sequence shown here is derived from an EMBL/GenBank/DDBJ whole genome shotgun (WGS) entry which is preliminary data.</text>
</comment>
<organism evidence="2 3">
    <name type="scientific">Cytobacillus depressus</name>
    <dbReference type="NCBI Taxonomy" id="1602942"/>
    <lineage>
        <taxon>Bacteria</taxon>
        <taxon>Bacillati</taxon>
        <taxon>Bacillota</taxon>
        <taxon>Bacilli</taxon>
        <taxon>Bacillales</taxon>
        <taxon>Bacillaceae</taxon>
        <taxon>Cytobacillus</taxon>
    </lineage>
</organism>
<dbReference type="AlphaFoldDB" id="A0A6L3UZ99"/>
<feature type="transmembrane region" description="Helical" evidence="1">
    <location>
        <begin position="12"/>
        <end position="33"/>
    </location>
</feature>
<protein>
    <submittedName>
        <fullName evidence="2">Uncharacterized protein</fullName>
    </submittedName>
</protein>
<dbReference type="Proteomes" id="UP000481030">
    <property type="component" value="Unassembled WGS sequence"/>
</dbReference>
<keyword evidence="3" id="KW-1185">Reference proteome</keyword>
<evidence type="ECO:0000313" key="3">
    <source>
        <dbReference type="Proteomes" id="UP000481030"/>
    </source>
</evidence>
<keyword evidence="1" id="KW-0472">Membrane</keyword>
<dbReference type="RefSeq" id="WP_151536852.1">
    <property type="nucleotide sequence ID" value="NZ_WBOS01000017.1"/>
</dbReference>
<proteinExistence type="predicted"/>
<feature type="transmembrane region" description="Helical" evidence="1">
    <location>
        <begin position="132"/>
        <end position="153"/>
    </location>
</feature>